<organism evidence="3 5">
    <name type="scientific">Marasmius crinis-equi</name>
    <dbReference type="NCBI Taxonomy" id="585013"/>
    <lineage>
        <taxon>Eukaryota</taxon>
        <taxon>Fungi</taxon>
        <taxon>Dikarya</taxon>
        <taxon>Basidiomycota</taxon>
        <taxon>Agaricomycotina</taxon>
        <taxon>Agaricomycetes</taxon>
        <taxon>Agaricomycetidae</taxon>
        <taxon>Agaricales</taxon>
        <taxon>Marasmiineae</taxon>
        <taxon>Marasmiaceae</taxon>
        <taxon>Marasmius</taxon>
    </lineage>
</organism>
<keyword evidence="2" id="KW-0812">Transmembrane</keyword>
<accession>A0ABR3FHI9</accession>
<evidence type="ECO:0000313" key="4">
    <source>
        <dbReference type="EMBL" id="KAL0574819.1"/>
    </source>
</evidence>
<keyword evidence="5" id="KW-1185">Reference proteome</keyword>
<evidence type="ECO:0000256" key="1">
    <source>
        <dbReference type="SAM" id="MobiDB-lite"/>
    </source>
</evidence>
<comment type="caution">
    <text evidence="3">The sequence shown here is derived from an EMBL/GenBank/DDBJ whole genome shotgun (WGS) entry which is preliminary data.</text>
</comment>
<evidence type="ECO:0000256" key="2">
    <source>
        <dbReference type="SAM" id="Phobius"/>
    </source>
</evidence>
<sequence length="531" mass="58024">MIILDDTDHSSPPKSVRSQSGVLTPQSEPAREAPAGPDSLPPPYSRPTAPAPVPQHTSSPLSGSPSQGSEDVEANGHEHRHHPRKRRARRWAKHVTAITLVSLVFVTAWRFVLLEGWEHHIARIWSSSSQPPFRDHKHHHPPPFFHPTRPDQVRHVSCPPRFLFYLPPNMKQPSDVSEIAKDIATLQRFCTTKAPWTPTVLHPKEHIPFNVSSTSIHLPIHASSLFVLVRVPNASGKLQILQSPSSTDPPKVFVTAHHPANNSLQSVSACLMEKLPGVVGVGLFKDELSLDEPLDFDITLFLPTSPQSDFSYDLQTDLPKFAQMVDVRLPTSLVHLKSRGMPVTGNIQARELIIETSHAPVQGVMKASEALSIKTSHSPIDVNVTLESDDSSFTSIEFENTASSINARVALISSADEGGKYEVEVTAPHTALNLTFPSAPVNSVLRLESVTTENPCHIVLPPQYEGSFSLTSLGGHSPSIMPRTGTAEQFVESVSSDSQREVIRGRISSAEGELQGWVNVTTSRAGNVLVV</sequence>
<evidence type="ECO:0000313" key="5">
    <source>
        <dbReference type="Proteomes" id="UP001465976"/>
    </source>
</evidence>
<dbReference type="EMBL" id="JBAHYK010000362">
    <property type="protein sequence ID" value="KAL0574811.1"/>
    <property type="molecule type" value="Genomic_DNA"/>
</dbReference>
<proteinExistence type="predicted"/>
<feature type="compositionally biased region" description="Pro residues" evidence="1">
    <location>
        <begin position="39"/>
        <end position="53"/>
    </location>
</feature>
<dbReference type="EMBL" id="JBAHYK010000362">
    <property type="protein sequence ID" value="KAL0574819.1"/>
    <property type="molecule type" value="Genomic_DNA"/>
</dbReference>
<keyword evidence="2" id="KW-0472">Membrane</keyword>
<name>A0ABR3FHI9_9AGAR</name>
<feature type="transmembrane region" description="Helical" evidence="2">
    <location>
        <begin position="91"/>
        <end position="112"/>
    </location>
</feature>
<gene>
    <name evidence="3" type="ORF">V5O48_007140</name>
    <name evidence="4" type="ORF">V5O48_007148</name>
</gene>
<feature type="compositionally biased region" description="Basic residues" evidence="1">
    <location>
        <begin position="78"/>
        <end position="91"/>
    </location>
</feature>
<evidence type="ECO:0008006" key="6">
    <source>
        <dbReference type="Google" id="ProtNLM"/>
    </source>
</evidence>
<dbReference type="Proteomes" id="UP001465976">
    <property type="component" value="Unassembled WGS sequence"/>
</dbReference>
<reference evidence="3 5" key="1">
    <citation type="submission" date="2024-02" db="EMBL/GenBank/DDBJ databases">
        <title>A draft genome for the cacao thread blight pathogen Marasmius crinis-equi.</title>
        <authorList>
            <person name="Cohen S.P."/>
            <person name="Baruah I.K."/>
            <person name="Amoako-Attah I."/>
            <person name="Bukari Y."/>
            <person name="Meinhardt L.W."/>
            <person name="Bailey B.A."/>
        </authorList>
    </citation>
    <scope>NUCLEOTIDE SEQUENCE [LARGE SCALE GENOMIC DNA]</scope>
    <source>
        <strain evidence="3 5">GH-76</strain>
    </source>
</reference>
<keyword evidence="2" id="KW-1133">Transmembrane helix</keyword>
<feature type="compositionally biased region" description="Basic and acidic residues" evidence="1">
    <location>
        <begin position="1"/>
        <end position="11"/>
    </location>
</feature>
<evidence type="ECO:0000313" key="3">
    <source>
        <dbReference type="EMBL" id="KAL0574811.1"/>
    </source>
</evidence>
<protein>
    <recommendedName>
        <fullName evidence="6">Adhesin domain-containing protein</fullName>
    </recommendedName>
</protein>
<feature type="compositionally biased region" description="Low complexity" evidence="1">
    <location>
        <begin position="58"/>
        <end position="69"/>
    </location>
</feature>
<feature type="region of interest" description="Disordered" evidence="1">
    <location>
        <begin position="1"/>
        <end position="91"/>
    </location>
</feature>
<feature type="compositionally biased region" description="Polar residues" evidence="1">
    <location>
        <begin position="12"/>
        <end position="27"/>
    </location>
</feature>